<dbReference type="InterPro" id="IPR003783">
    <property type="entry name" value="Regulatory_RecX"/>
</dbReference>
<keyword evidence="4 5" id="KW-0963">Cytoplasm</keyword>
<feature type="domain" description="RecX second three-helical" evidence="7">
    <location>
        <begin position="100"/>
        <end position="141"/>
    </location>
</feature>
<evidence type="ECO:0000259" key="8">
    <source>
        <dbReference type="Pfam" id="PF21981"/>
    </source>
</evidence>
<protein>
    <recommendedName>
        <fullName evidence="3 5">Regulatory protein RecX</fullName>
    </recommendedName>
</protein>
<name>A0A652YK73_NOCGL</name>
<dbReference type="PANTHER" id="PTHR33602">
    <property type="entry name" value="REGULATORY PROTEIN RECX FAMILY PROTEIN"/>
    <property type="match status" value="1"/>
</dbReference>
<evidence type="ECO:0000256" key="2">
    <source>
        <dbReference type="ARBA" id="ARBA00009695"/>
    </source>
</evidence>
<dbReference type="NCBIfam" id="NF001064">
    <property type="entry name" value="PRK00117.5-4"/>
    <property type="match status" value="1"/>
</dbReference>
<dbReference type="Gene3D" id="1.10.10.10">
    <property type="entry name" value="Winged helix-like DNA-binding domain superfamily/Winged helix DNA-binding domain"/>
    <property type="match status" value="3"/>
</dbReference>
<reference evidence="10" key="1">
    <citation type="submission" date="2019-07" db="EMBL/GenBank/DDBJ databases">
        <title>Genomic Encyclopedia of Type Strains, Phase IV (KMG-IV): sequencing the most valuable type-strain genomes for metagenomic binning, comparative biology and taxonomic classification.</title>
        <authorList>
            <person name="Goeker M."/>
        </authorList>
    </citation>
    <scope>NUCLEOTIDE SEQUENCE</scope>
    <source>
        <strain evidence="10">DSM 44596</strain>
    </source>
</reference>
<dbReference type="Pfam" id="PF02631">
    <property type="entry name" value="RecX_HTH2"/>
    <property type="match status" value="1"/>
</dbReference>
<comment type="similarity">
    <text evidence="2 5">Belongs to the RecX family.</text>
</comment>
<dbReference type="InterPro" id="IPR036388">
    <property type="entry name" value="WH-like_DNA-bd_sf"/>
</dbReference>
<evidence type="ECO:0000256" key="4">
    <source>
        <dbReference type="ARBA" id="ARBA00022490"/>
    </source>
</evidence>
<evidence type="ECO:0000256" key="6">
    <source>
        <dbReference type="SAM" id="MobiDB-lite"/>
    </source>
</evidence>
<gene>
    <name evidence="5" type="primary">recX</name>
    <name evidence="10" type="ORF">FNL38_107238</name>
</gene>
<dbReference type="GO" id="GO:0006282">
    <property type="term" value="P:regulation of DNA repair"/>
    <property type="evidence" value="ECO:0007669"/>
    <property type="project" value="UniProtKB-UniRule"/>
</dbReference>
<dbReference type="HAMAP" id="MF_01114">
    <property type="entry name" value="RecX"/>
    <property type="match status" value="1"/>
</dbReference>
<comment type="function">
    <text evidence="5">Modulates RecA activity.</text>
</comment>
<feature type="domain" description="RecX first three-helical" evidence="9">
    <location>
        <begin position="54"/>
        <end position="93"/>
    </location>
</feature>
<dbReference type="InterPro" id="IPR053926">
    <property type="entry name" value="RecX_HTH_1st"/>
</dbReference>
<organism evidence="10">
    <name type="scientific">Nocardia globerula</name>
    <dbReference type="NCBI Taxonomy" id="1818"/>
    <lineage>
        <taxon>Bacteria</taxon>
        <taxon>Bacillati</taxon>
        <taxon>Actinomycetota</taxon>
        <taxon>Actinomycetes</taxon>
        <taxon>Mycobacteriales</taxon>
        <taxon>Nocardiaceae</taxon>
        <taxon>Nocardia</taxon>
    </lineage>
</organism>
<dbReference type="InterPro" id="IPR053924">
    <property type="entry name" value="RecX_HTH_2nd"/>
</dbReference>
<feature type="region of interest" description="Disordered" evidence="6">
    <location>
        <begin position="1"/>
        <end position="54"/>
    </location>
</feature>
<evidence type="ECO:0000256" key="3">
    <source>
        <dbReference type="ARBA" id="ARBA00018111"/>
    </source>
</evidence>
<feature type="compositionally biased region" description="Basic and acidic residues" evidence="6">
    <location>
        <begin position="19"/>
        <end position="44"/>
    </location>
</feature>
<feature type="domain" description="RecX third three-helical" evidence="8">
    <location>
        <begin position="148"/>
        <end position="194"/>
    </location>
</feature>
<dbReference type="GO" id="GO:0005737">
    <property type="term" value="C:cytoplasm"/>
    <property type="evidence" value="ECO:0007669"/>
    <property type="project" value="UniProtKB-SubCell"/>
</dbReference>
<evidence type="ECO:0000256" key="5">
    <source>
        <dbReference type="HAMAP-Rule" id="MF_01114"/>
    </source>
</evidence>
<dbReference type="PANTHER" id="PTHR33602:SF1">
    <property type="entry name" value="REGULATORY PROTEIN RECX FAMILY PROTEIN"/>
    <property type="match status" value="1"/>
</dbReference>
<comment type="caution">
    <text evidence="10">The sequence shown here is derived from an EMBL/GenBank/DDBJ whole genome shotgun (WGS) entry which is preliminary data.</text>
</comment>
<comment type="subcellular location">
    <subcellularLocation>
        <location evidence="1 5">Cytoplasm</location>
    </subcellularLocation>
</comment>
<evidence type="ECO:0000313" key="10">
    <source>
        <dbReference type="EMBL" id="TYQ01816.1"/>
    </source>
</evidence>
<dbReference type="AlphaFoldDB" id="A0A652YK73"/>
<dbReference type="Pfam" id="PF21981">
    <property type="entry name" value="RecX_HTH3"/>
    <property type="match status" value="1"/>
</dbReference>
<proteinExistence type="inferred from homology"/>
<dbReference type="EMBL" id="VNIQ01000007">
    <property type="protein sequence ID" value="TYQ01816.1"/>
    <property type="molecule type" value="Genomic_DNA"/>
</dbReference>
<accession>A0A652YK73</accession>
<sequence length="203" mass="22771">MEYIDDDGGSDTGYRRSRSRSDRAGSRGGSDHRGERRQRGEGTQRAEGGTEAQAKDACLRLLSDRARSRSELEKKLISRGYETDIITRALDRLQEIGLIDDADFANQWVHSRHTYSGKGKKALAVELRLKGVDQDVATEALSQIDAEDERERAADLVRKKLRNKPVDDRDKVMRRLVAMLARKGYSASMSYEVVKAEMAAAEP</sequence>
<evidence type="ECO:0000259" key="9">
    <source>
        <dbReference type="Pfam" id="PF21982"/>
    </source>
</evidence>
<dbReference type="InterPro" id="IPR053925">
    <property type="entry name" value="RecX_HTH_3rd"/>
</dbReference>
<dbReference type="Pfam" id="PF21982">
    <property type="entry name" value="RecX_HTH1"/>
    <property type="match status" value="1"/>
</dbReference>
<evidence type="ECO:0000259" key="7">
    <source>
        <dbReference type="Pfam" id="PF02631"/>
    </source>
</evidence>
<evidence type="ECO:0000256" key="1">
    <source>
        <dbReference type="ARBA" id="ARBA00004496"/>
    </source>
</evidence>